<dbReference type="EMBL" id="ML994618">
    <property type="protein sequence ID" value="KAF2190515.1"/>
    <property type="molecule type" value="Genomic_DNA"/>
</dbReference>
<evidence type="ECO:0000256" key="2">
    <source>
        <dbReference type="SAM" id="SignalP"/>
    </source>
</evidence>
<protein>
    <recommendedName>
        <fullName evidence="5">Ig-like domain-containing protein</fullName>
    </recommendedName>
</protein>
<dbReference type="AlphaFoldDB" id="A0A6A6EHE1"/>
<sequence>MNLLELALTLSSIIAISLAVPQPPNSFPHHLLISYSQIPHHNRLEERQRDRTFIITCLGVNCPDNPPTTIVWPSSISISVPGGGSSGKKTTTVKTTSTPTSKKTSAAPSTSKYTPPVKSSEPPPPSKAV</sequence>
<organism evidence="3 4">
    <name type="scientific">Zopfia rhizophila CBS 207.26</name>
    <dbReference type="NCBI Taxonomy" id="1314779"/>
    <lineage>
        <taxon>Eukaryota</taxon>
        <taxon>Fungi</taxon>
        <taxon>Dikarya</taxon>
        <taxon>Ascomycota</taxon>
        <taxon>Pezizomycotina</taxon>
        <taxon>Dothideomycetes</taxon>
        <taxon>Dothideomycetes incertae sedis</taxon>
        <taxon>Zopfiaceae</taxon>
        <taxon>Zopfia</taxon>
    </lineage>
</organism>
<gene>
    <name evidence="3" type="ORF">K469DRAFT_697770</name>
</gene>
<dbReference type="Proteomes" id="UP000800200">
    <property type="component" value="Unassembled WGS sequence"/>
</dbReference>
<keyword evidence="2" id="KW-0732">Signal</keyword>
<accession>A0A6A6EHE1</accession>
<evidence type="ECO:0000256" key="1">
    <source>
        <dbReference type="SAM" id="MobiDB-lite"/>
    </source>
</evidence>
<evidence type="ECO:0008006" key="5">
    <source>
        <dbReference type="Google" id="ProtNLM"/>
    </source>
</evidence>
<feature type="compositionally biased region" description="Low complexity" evidence="1">
    <location>
        <begin position="87"/>
        <end position="120"/>
    </location>
</feature>
<evidence type="ECO:0000313" key="3">
    <source>
        <dbReference type="EMBL" id="KAF2190515.1"/>
    </source>
</evidence>
<feature type="chain" id="PRO_5025331150" description="Ig-like domain-containing protein" evidence="2">
    <location>
        <begin position="20"/>
        <end position="129"/>
    </location>
</feature>
<keyword evidence="4" id="KW-1185">Reference proteome</keyword>
<reference evidence="3" key="1">
    <citation type="journal article" date="2020" name="Stud. Mycol.">
        <title>101 Dothideomycetes genomes: a test case for predicting lifestyles and emergence of pathogens.</title>
        <authorList>
            <person name="Haridas S."/>
            <person name="Albert R."/>
            <person name="Binder M."/>
            <person name="Bloem J."/>
            <person name="Labutti K."/>
            <person name="Salamov A."/>
            <person name="Andreopoulos B."/>
            <person name="Baker S."/>
            <person name="Barry K."/>
            <person name="Bills G."/>
            <person name="Bluhm B."/>
            <person name="Cannon C."/>
            <person name="Castanera R."/>
            <person name="Culley D."/>
            <person name="Daum C."/>
            <person name="Ezra D."/>
            <person name="Gonzalez J."/>
            <person name="Henrissat B."/>
            <person name="Kuo A."/>
            <person name="Liang C."/>
            <person name="Lipzen A."/>
            <person name="Lutzoni F."/>
            <person name="Magnuson J."/>
            <person name="Mondo S."/>
            <person name="Nolan M."/>
            <person name="Ohm R."/>
            <person name="Pangilinan J."/>
            <person name="Park H.-J."/>
            <person name="Ramirez L."/>
            <person name="Alfaro M."/>
            <person name="Sun H."/>
            <person name="Tritt A."/>
            <person name="Yoshinaga Y."/>
            <person name="Zwiers L.-H."/>
            <person name="Turgeon B."/>
            <person name="Goodwin S."/>
            <person name="Spatafora J."/>
            <person name="Crous P."/>
            <person name="Grigoriev I."/>
        </authorList>
    </citation>
    <scope>NUCLEOTIDE SEQUENCE</scope>
    <source>
        <strain evidence="3">CBS 207.26</strain>
    </source>
</reference>
<feature type="signal peptide" evidence="2">
    <location>
        <begin position="1"/>
        <end position="19"/>
    </location>
</feature>
<dbReference type="OrthoDB" id="2119228at2759"/>
<name>A0A6A6EHE1_9PEZI</name>
<feature type="region of interest" description="Disordered" evidence="1">
    <location>
        <begin position="75"/>
        <end position="129"/>
    </location>
</feature>
<evidence type="ECO:0000313" key="4">
    <source>
        <dbReference type="Proteomes" id="UP000800200"/>
    </source>
</evidence>
<proteinExistence type="predicted"/>